<keyword evidence="2 6" id="KW-0479">Metal-binding</keyword>
<evidence type="ECO:0000256" key="2">
    <source>
        <dbReference type="ARBA" id="ARBA00022723"/>
    </source>
</evidence>
<dbReference type="PRINTS" id="PR00480">
    <property type="entry name" value="ASTACIN"/>
</dbReference>
<evidence type="ECO:0000256" key="1">
    <source>
        <dbReference type="ARBA" id="ARBA00022536"/>
    </source>
</evidence>
<dbReference type="GO" id="GO:0004222">
    <property type="term" value="F:metalloendopeptidase activity"/>
    <property type="evidence" value="ECO:0007669"/>
    <property type="project" value="UniProtKB-UniRule"/>
</dbReference>
<dbReference type="PROSITE" id="PS01186">
    <property type="entry name" value="EGF_2"/>
    <property type="match status" value="1"/>
</dbReference>
<keyword evidence="6" id="KW-0378">Hydrolase</keyword>
<dbReference type="InterPro" id="IPR035914">
    <property type="entry name" value="Sperma_CUB_dom_sf"/>
</dbReference>
<dbReference type="WBParaSite" id="PTRK_0001426500.1">
    <property type="protein sequence ID" value="PTRK_0001426500.1"/>
    <property type="gene ID" value="PTRK_0001426500"/>
</dbReference>
<keyword evidence="1" id="KW-0245">EGF-like domain</keyword>
<dbReference type="Pfam" id="PF01400">
    <property type="entry name" value="Astacin"/>
    <property type="match status" value="1"/>
</dbReference>
<dbReference type="GO" id="GO:0008270">
    <property type="term" value="F:zinc ion binding"/>
    <property type="evidence" value="ECO:0007669"/>
    <property type="project" value="InterPro"/>
</dbReference>
<protein>
    <recommendedName>
        <fullName evidence="6">Metalloendopeptidase</fullName>
        <ecNumber evidence="6">3.4.24.-</ecNumber>
    </recommendedName>
</protein>
<proteinExistence type="predicted"/>
<evidence type="ECO:0000256" key="5">
    <source>
        <dbReference type="ARBA" id="ARBA00023157"/>
    </source>
</evidence>
<reference evidence="10" key="1">
    <citation type="submission" date="2017-02" db="UniProtKB">
        <authorList>
            <consortium name="WormBaseParasite"/>
        </authorList>
    </citation>
    <scope>IDENTIFICATION</scope>
</reference>
<dbReference type="GO" id="GO:0006508">
    <property type="term" value="P:proteolysis"/>
    <property type="evidence" value="ECO:0007669"/>
    <property type="project" value="UniProtKB-KW"/>
</dbReference>
<dbReference type="AlphaFoldDB" id="A0A0N4ZZF5"/>
<evidence type="ECO:0000256" key="3">
    <source>
        <dbReference type="ARBA" id="ARBA00022833"/>
    </source>
</evidence>
<comment type="cofactor">
    <cofactor evidence="6">
        <name>Zn(2+)</name>
        <dbReference type="ChEBI" id="CHEBI:29105"/>
    </cofactor>
    <text evidence="6">Binds 1 zinc ion per subunit.</text>
</comment>
<sequence length="400" mass="47055">MRIILVFLLNIIKVGAISIVDNRNYPWRLPIRIYNEAITQWPMLEKILADIEGHTCIKFQHVDNRIPNNEQGINVLFNSVNNKICEAPYVGAQTPIGAAPTNVYYDEDHCPYKKLFLQRLIHIALGQIPEHDRQDRDDHITVYLDNVMGYKLSKFQKVNYALYPEEKLPYNFGSITHGFWRHFTRESSMVAFEAKQYNFIRNRTMGQIFEVSFNDYKALNYMICSHECDNHKKLICEHGGYQNPKNCNECSCPSGFTGKTCHDYVDFSGYIGGVTYYKCKAKRIIATNHWQKLKLESRLNCHYYIEAGKQRRRIYLEIENYHGETSEECYGANSIEIRYQADKGVTGLCLCNRYNYKFNVLSENNLLYLHYNGKYAWEYINLKYKFVYQSEIGKYKETIK</sequence>
<dbReference type="InterPro" id="IPR001506">
    <property type="entry name" value="Peptidase_M12A"/>
</dbReference>
<name>A0A0N4ZZF5_PARTI</name>
<keyword evidence="4 6" id="KW-0482">Metalloprotease</keyword>
<feature type="domain" description="EGF-like" evidence="7 8">
    <location>
        <begin position="250"/>
        <end position="261"/>
    </location>
</feature>
<evidence type="ECO:0000313" key="10">
    <source>
        <dbReference type="WBParaSite" id="PTRK_0001426500.1"/>
    </source>
</evidence>
<dbReference type="PANTHER" id="PTHR10127">
    <property type="entry name" value="DISCOIDIN, CUB, EGF, LAMININ , AND ZINC METALLOPROTEASE DOMAIN CONTAINING"/>
    <property type="match status" value="1"/>
</dbReference>
<evidence type="ECO:0000313" key="9">
    <source>
        <dbReference type="Proteomes" id="UP000038045"/>
    </source>
</evidence>
<dbReference type="SUPFAM" id="SSF55486">
    <property type="entry name" value="Metalloproteases ('zincins'), catalytic domain"/>
    <property type="match status" value="1"/>
</dbReference>
<accession>A0A0N4ZZF5</accession>
<dbReference type="PANTHER" id="PTHR10127:SF794">
    <property type="entry name" value="ZINC METALLOPROTEINASE NAS-22-RELATED"/>
    <property type="match status" value="1"/>
</dbReference>
<evidence type="ECO:0000259" key="8">
    <source>
        <dbReference type="PROSITE" id="PS01186"/>
    </source>
</evidence>
<dbReference type="InterPro" id="IPR000742">
    <property type="entry name" value="EGF"/>
</dbReference>
<keyword evidence="9" id="KW-1185">Reference proteome</keyword>
<evidence type="ECO:0000259" key="7">
    <source>
        <dbReference type="PROSITE" id="PS00022"/>
    </source>
</evidence>
<keyword evidence="6" id="KW-0645">Protease</keyword>
<dbReference type="InterPro" id="IPR006026">
    <property type="entry name" value="Peptidase_Metallo"/>
</dbReference>
<dbReference type="Proteomes" id="UP000038045">
    <property type="component" value="Unplaced"/>
</dbReference>
<evidence type="ECO:0000256" key="4">
    <source>
        <dbReference type="ARBA" id="ARBA00023049"/>
    </source>
</evidence>
<feature type="chain" id="PRO_5005733418" description="Metalloendopeptidase" evidence="6">
    <location>
        <begin position="17"/>
        <end position="400"/>
    </location>
</feature>
<evidence type="ECO:0000256" key="6">
    <source>
        <dbReference type="RuleBase" id="RU361183"/>
    </source>
</evidence>
<keyword evidence="3 6" id="KW-0862">Zinc</keyword>
<dbReference type="EC" id="3.4.24.-" evidence="6"/>
<organism evidence="9 10">
    <name type="scientific">Parastrongyloides trichosuri</name>
    <name type="common">Possum-specific nematode worm</name>
    <dbReference type="NCBI Taxonomy" id="131310"/>
    <lineage>
        <taxon>Eukaryota</taxon>
        <taxon>Metazoa</taxon>
        <taxon>Ecdysozoa</taxon>
        <taxon>Nematoda</taxon>
        <taxon>Chromadorea</taxon>
        <taxon>Rhabditida</taxon>
        <taxon>Tylenchina</taxon>
        <taxon>Panagrolaimomorpha</taxon>
        <taxon>Strongyloidoidea</taxon>
        <taxon>Strongyloididae</taxon>
        <taxon>Parastrongyloides</taxon>
    </lineage>
</organism>
<keyword evidence="5" id="KW-1015">Disulfide bond</keyword>
<keyword evidence="6" id="KW-0732">Signal</keyword>
<dbReference type="SUPFAM" id="SSF49854">
    <property type="entry name" value="Spermadhesin, CUB domain"/>
    <property type="match status" value="1"/>
</dbReference>
<dbReference type="InterPro" id="IPR024079">
    <property type="entry name" value="MetalloPept_cat_dom_sf"/>
</dbReference>
<dbReference type="PROSITE" id="PS00022">
    <property type="entry name" value="EGF_1"/>
    <property type="match status" value="1"/>
</dbReference>
<dbReference type="Gene3D" id="3.40.390.10">
    <property type="entry name" value="Collagenase (Catalytic Domain)"/>
    <property type="match status" value="1"/>
</dbReference>
<dbReference type="SMART" id="SM00235">
    <property type="entry name" value="ZnMc"/>
    <property type="match status" value="1"/>
</dbReference>
<feature type="signal peptide" evidence="6">
    <location>
        <begin position="1"/>
        <end position="16"/>
    </location>
</feature>